<accession>A0ABP1E3I0</accession>
<evidence type="ECO:0000256" key="5">
    <source>
        <dbReference type="ARBA" id="ARBA00022737"/>
    </source>
</evidence>
<keyword evidence="13" id="KW-1185">Reference proteome</keyword>
<gene>
    <name evidence="12" type="ORF">GFSPODELE1_LOCUS9554</name>
</gene>
<feature type="repeat" description="Solcar" evidence="9">
    <location>
        <begin position="220"/>
        <end position="309"/>
    </location>
</feature>
<keyword evidence="7" id="KW-0496">Mitochondrion</keyword>
<dbReference type="Gene3D" id="1.50.40.10">
    <property type="entry name" value="Mitochondrial carrier domain"/>
    <property type="match status" value="1"/>
</dbReference>
<keyword evidence="8 9" id="KW-0472">Membrane</keyword>
<dbReference type="PRINTS" id="PR00926">
    <property type="entry name" value="MITOCARRIER"/>
</dbReference>
<organism evidence="12 13">
    <name type="scientific">Somion occarium</name>
    <dbReference type="NCBI Taxonomy" id="3059160"/>
    <lineage>
        <taxon>Eukaryota</taxon>
        <taxon>Fungi</taxon>
        <taxon>Dikarya</taxon>
        <taxon>Basidiomycota</taxon>
        <taxon>Agaricomycotina</taxon>
        <taxon>Agaricomycetes</taxon>
        <taxon>Polyporales</taxon>
        <taxon>Cerrenaceae</taxon>
        <taxon>Somion</taxon>
    </lineage>
</organism>
<dbReference type="PANTHER" id="PTHR45624:SF10">
    <property type="entry name" value="SLC (SOLUTE CARRIER) HOMOLOG"/>
    <property type="match status" value="1"/>
</dbReference>
<dbReference type="SUPFAM" id="SSF103506">
    <property type="entry name" value="Mitochondrial carrier"/>
    <property type="match status" value="1"/>
</dbReference>
<keyword evidence="4 9" id="KW-0812">Transmembrane</keyword>
<dbReference type="Pfam" id="PF00153">
    <property type="entry name" value="Mito_carr"/>
    <property type="match status" value="3"/>
</dbReference>
<keyword evidence="6 11" id="KW-1133">Transmembrane helix</keyword>
<keyword evidence="5" id="KW-0677">Repeat</keyword>
<evidence type="ECO:0000313" key="13">
    <source>
        <dbReference type="Proteomes" id="UP001497453"/>
    </source>
</evidence>
<evidence type="ECO:0000256" key="4">
    <source>
        <dbReference type="ARBA" id="ARBA00022692"/>
    </source>
</evidence>
<dbReference type="InterPro" id="IPR050567">
    <property type="entry name" value="Mitochondrial_Carrier"/>
</dbReference>
<dbReference type="PROSITE" id="PS50920">
    <property type="entry name" value="SOLCAR"/>
    <property type="match status" value="3"/>
</dbReference>
<dbReference type="Proteomes" id="UP001497453">
    <property type="component" value="Chromosome 8"/>
</dbReference>
<evidence type="ECO:0000256" key="9">
    <source>
        <dbReference type="PROSITE-ProRule" id="PRU00282"/>
    </source>
</evidence>
<name>A0ABP1E3I0_9APHY</name>
<evidence type="ECO:0000256" key="1">
    <source>
        <dbReference type="ARBA" id="ARBA00004225"/>
    </source>
</evidence>
<comment type="similarity">
    <text evidence="2 10">Belongs to the mitochondrial carrier (TC 2.A.29) family.</text>
</comment>
<evidence type="ECO:0000256" key="10">
    <source>
        <dbReference type="RuleBase" id="RU000488"/>
    </source>
</evidence>
<evidence type="ECO:0000256" key="8">
    <source>
        <dbReference type="ARBA" id="ARBA00023136"/>
    </source>
</evidence>
<feature type="transmembrane region" description="Helical" evidence="11">
    <location>
        <begin position="222"/>
        <end position="243"/>
    </location>
</feature>
<protein>
    <recommendedName>
        <fullName evidence="14">Mitochondrial carrier</fullName>
    </recommendedName>
</protein>
<evidence type="ECO:0000313" key="12">
    <source>
        <dbReference type="EMBL" id="CAL1713933.1"/>
    </source>
</evidence>
<evidence type="ECO:0000256" key="11">
    <source>
        <dbReference type="SAM" id="Phobius"/>
    </source>
</evidence>
<dbReference type="EMBL" id="OZ037951">
    <property type="protein sequence ID" value="CAL1713933.1"/>
    <property type="molecule type" value="Genomic_DNA"/>
</dbReference>
<evidence type="ECO:0000256" key="6">
    <source>
        <dbReference type="ARBA" id="ARBA00022989"/>
    </source>
</evidence>
<keyword evidence="3 10" id="KW-0813">Transport</keyword>
<evidence type="ECO:0000256" key="2">
    <source>
        <dbReference type="ARBA" id="ARBA00006375"/>
    </source>
</evidence>
<dbReference type="InterPro" id="IPR023395">
    <property type="entry name" value="MCP_dom_sf"/>
</dbReference>
<dbReference type="PANTHER" id="PTHR45624">
    <property type="entry name" value="MITOCHONDRIAL BASIC AMINO ACIDS TRANSPORTER-RELATED"/>
    <property type="match status" value="1"/>
</dbReference>
<dbReference type="InterPro" id="IPR018108">
    <property type="entry name" value="MCP_transmembrane"/>
</dbReference>
<feature type="repeat" description="Solcar" evidence="9">
    <location>
        <begin position="107"/>
        <end position="195"/>
    </location>
</feature>
<sequence>MSEPERQDAPKVSPLLDFVAGTVAGSAALAVGFPFDTVKVRFQDPGVAGRYRSTFQALTVISRKEGFLALFRGITSPLATAAPLNGLVFASYRLFMHSQLDNDDTDPTLSQVALAGAGSGIVSSLITTPTELIKIHQQTLQSRLHNQRLPTAAEVAMKIIRQHGLQGLYRGITSTALRDIGYGAYFAAYEATLMYFPSPKPSPHDHSSLLDEADSSIATHSWSALLLAGGLAGIAGWLATFPFDVIKTRIQSSFGSGPENPYRNTWSTIIHSYRQEGLRVFFRGLAPTLVRCVGFISSFWAVVCGAEEINESALFLSIW</sequence>
<reference evidence="13" key="1">
    <citation type="submission" date="2024-04" db="EMBL/GenBank/DDBJ databases">
        <authorList>
            <person name="Shaw F."/>
            <person name="Minotto A."/>
        </authorList>
    </citation>
    <scope>NUCLEOTIDE SEQUENCE [LARGE SCALE GENOMIC DNA]</scope>
</reference>
<proteinExistence type="inferred from homology"/>
<evidence type="ECO:0008006" key="14">
    <source>
        <dbReference type="Google" id="ProtNLM"/>
    </source>
</evidence>
<evidence type="ECO:0000256" key="7">
    <source>
        <dbReference type="ARBA" id="ARBA00023128"/>
    </source>
</evidence>
<comment type="subcellular location">
    <subcellularLocation>
        <location evidence="1">Mitochondrion membrane</location>
        <topology evidence="1">Multi-pass membrane protein</topology>
    </subcellularLocation>
</comment>
<feature type="repeat" description="Solcar" evidence="9">
    <location>
        <begin position="12"/>
        <end position="98"/>
    </location>
</feature>
<evidence type="ECO:0000256" key="3">
    <source>
        <dbReference type="ARBA" id="ARBA00022448"/>
    </source>
</evidence>
<dbReference type="InterPro" id="IPR002067">
    <property type="entry name" value="MCP"/>
</dbReference>